<reference evidence="1 2" key="1">
    <citation type="journal article" date="2018" name="Front. Microbiol.">
        <title>Genome-Wide Analysis of Corynespora cassiicola Leaf Fall Disease Putative Effectors.</title>
        <authorList>
            <person name="Lopez D."/>
            <person name="Ribeiro S."/>
            <person name="Label P."/>
            <person name="Fumanal B."/>
            <person name="Venisse J.S."/>
            <person name="Kohler A."/>
            <person name="de Oliveira R.R."/>
            <person name="Labutti K."/>
            <person name="Lipzen A."/>
            <person name="Lail K."/>
            <person name="Bauer D."/>
            <person name="Ohm R.A."/>
            <person name="Barry K.W."/>
            <person name="Spatafora J."/>
            <person name="Grigoriev I.V."/>
            <person name="Martin F.M."/>
            <person name="Pujade-Renaud V."/>
        </authorList>
    </citation>
    <scope>NUCLEOTIDE SEQUENCE [LARGE SCALE GENOMIC DNA]</scope>
    <source>
        <strain evidence="1 2">Philippines</strain>
    </source>
</reference>
<dbReference type="EMBL" id="KZ678133">
    <property type="protein sequence ID" value="PSN68640.1"/>
    <property type="molecule type" value="Genomic_DNA"/>
</dbReference>
<evidence type="ECO:0000313" key="1">
    <source>
        <dbReference type="EMBL" id="PSN68640.1"/>
    </source>
</evidence>
<protein>
    <submittedName>
        <fullName evidence="1">Uncharacterized protein</fullName>
    </submittedName>
</protein>
<organism evidence="1 2">
    <name type="scientific">Corynespora cassiicola Philippines</name>
    <dbReference type="NCBI Taxonomy" id="1448308"/>
    <lineage>
        <taxon>Eukaryota</taxon>
        <taxon>Fungi</taxon>
        <taxon>Dikarya</taxon>
        <taxon>Ascomycota</taxon>
        <taxon>Pezizomycotina</taxon>
        <taxon>Dothideomycetes</taxon>
        <taxon>Pleosporomycetidae</taxon>
        <taxon>Pleosporales</taxon>
        <taxon>Corynesporascaceae</taxon>
        <taxon>Corynespora</taxon>
    </lineage>
</organism>
<dbReference type="Proteomes" id="UP000240883">
    <property type="component" value="Unassembled WGS sequence"/>
</dbReference>
<sequence>MFACYPEKVPIDPVTDTSGHSVHHHYHDTFPNTPLAEVPNNNRFPGTSFSMLQYPDNSYYASVSFQQSIGSVRSGFSETQLAKLRQQICTEEKSGLVTRYWDLPLWPISYSDYVWKTLTYEGVGMLSVDDLESVARRGWTKGHILDVIWTYNDSRLVNPDTM</sequence>
<dbReference type="STRING" id="1448308.A0A2T2NTC0"/>
<proteinExistence type="predicted"/>
<accession>A0A2T2NTC0</accession>
<name>A0A2T2NTC0_CORCC</name>
<evidence type="ECO:0000313" key="2">
    <source>
        <dbReference type="Proteomes" id="UP000240883"/>
    </source>
</evidence>
<keyword evidence="2" id="KW-1185">Reference proteome</keyword>
<dbReference type="OrthoDB" id="4153866at2759"/>
<dbReference type="AlphaFoldDB" id="A0A2T2NTC0"/>
<gene>
    <name evidence="1" type="ORF">BS50DRAFT_663279</name>
</gene>